<evidence type="ECO:0000256" key="1">
    <source>
        <dbReference type="SAM" id="SignalP"/>
    </source>
</evidence>
<proteinExistence type="predicted"/>
<dbReference type="RefSeq" id="WP_162345276.1">
    <property type="nucleotide sequence ID" value="NZ_JAAEAA010000004.1"/>
</dbReference>
<keyword evidence="3" id="KW-1185">Reference proteome</keyword>
<sequence length="493" mass="55896">MYKVCLLLLLIVVLACSSVLAQKPTQPIRIELELDSYKTDADLIATPDSSLLLFTKTEGMWSVPPTFEFTKYNSQLQPVWTKKVDLKPISQYLTHYSEARYAHVAFSGDNEKKYQFVKLNLKSGNITKHDYTIEAIDSIYSFEVVADNYFIVARSRKDGTPTLLHLNQASGEIKPLPAAYGAESAFSDVLAHPQQKQVSVVMSESNGRVSRLQTKLFDAGGTLLKNYFILPELDKRPLYAEVTPGDTTTRLLIGNYATRNLRYATGFFTVPVNSNAADTRYYSFLQLKNFFKYMSPKREARTRRRETNRLKAGKEPNLQYRLLLHDIYTTPDGYILSAEAYTTNSRQGGFNRLYGPTGYFLPSPKSYRRTQAVALGFDKSGVLLWDNSFPLQDIESRELRPTVEVACNPAGKVVIAYPDKDEIEYKIMDQDTYIEDKTNLKLQPEDPNGKILSTSMAGVVSWYGLNFAAFGWHRIKSPGSDIKQVFYINKVSF</sequence>
<keyword evidence="1" id="KW-0732">Signal</keyword>
<dbReference type="PROSITE" id="PS51257">
    <property type="entry name" value="PROKAR_LIPOPROTEIN"/>
    <property type="match status" value="1"/>
</dbReference>
<organism evidence="2 3">
    <name type="scientific">Pontibacter fetidus</name>
    <dbReference type="NCBI Taxonomy" id="2700082"/>
    <lineage>
        <taxon>Bacteria</taxon>
        <taxon>Pseudomonadati</taxon>
        <taxon>Bacteroidota</taxon>
        <taxon>Cytophagia</taxon>
        <taxon>Cytophagales</taxon>
        <taxon>Hymenobacteraceae</taxon>
        <taxon>Pontibacter</taxon>
    </lineage>
</organism>
<dbReference type="AlphaFoldDB" id="A0A6B2H4H9"/>
<comment type="caution">
    <text evidence="2">The sequence shown here is derived from an EMBL/GenBank/DDBJ whole genome shotgun (WGS) entry which is preliminary data.</text>
</comment>
<evidence type="ECO:0008006" key="4">
    <source>
        <dbReference type="Google" id="ProtNLM"/>
    </source>
</evidence>
<dbReference type="SUPFAM" id="SSF82171">
    <property type="entry name" value="DPP6 N-terminal domain-like"/>
    <property type="match status" value="1"/>
</dbReference>
<gene>
    <name evidence="2" type="ORF">GWO68_04775</name>
</gene>
<dbReference type="Proteomes" id="UP000478546">
    <property type="component" value="Unassembled WGS sequence"/>
</dbReference>
<feature type="chain" id="PRO_5025660006" description="DUF4340 domain-containing protein" evidence="1">
    <location>
        <begin position="22"/>
        <end position="493"/>
    </location>
</feature>
<feature type="signal peptide" evidence="1">
    <location>
        <begin position="1"/>
        <end position="21"/>
    </location>
</feature>
<reference evidence="2 3" key="1">
    <citation type="submission" date="2020-01" db="EMBL/GenBank/DDBJ databases">
        <authorList>
            <person name="Kim M.K."/>
        </authorList>
    </citation>
    <scope>NUCLEOTIDE SEQUENCE [LARGE SCALE GENOMIC DNA]</scope>
    <source>
        <strain evidence="2 3">BT213</strain>
    </source>
</reference>
<dbReference type="EMBL" id="JAAEAA010000004">
    <property type="protein sequence ID" value="NDK55227.1"/>
    <property type="molecule type" value="Genomic_DNA"/>
</dbReference>
<evidence type="ECO:0000313" key="2">
    <source>
        <dbReference type="EMBL" id="NDK55227.1"/>
    </source>
</evidence>
<protein>
    <recommendedName>
        <fullName evidence="4">DUF4340 domain-containing protein</fullName>
    </recommendedName>
</protein>
<accession>A0A6B2H4H9</accession>
<evidence type="ECO:0000313" key="3">
    <source>
        <dbReference type="Proteomes" id="UP000478546"/>
    </source>
</evidence>
<name>A0A6B2H4H9_9BACT</name>